<dbReference type="Pfam" id="PF08100">
    <property type="entry name" value="Dimerisation"/>
    <property type="match status" value="1"/>
</dbReference>
<keyword evidence="2" id="KW-0808">Transferase</keyword>
<dbReference type="InterPro" id="IPR001077">
    <property type="entry name" value="COMT_C"/>
</dbReference>
<dbReference type="InterPro" id="IPR036388">
    <property type="entry name" value="WH-like_DNA-bd_sf"/>
</dbReference>
<sequence length="317" mass="34901">VRKVDMLEGVSVVRSEKVKDELMLDGNDVELVSRSCALINQKCHVKNKDIRKFLDGIYVSEKGYRTEWLLEFIAMDMSEEDTTFLFGMELVTGSIFPSALRTAIELDLLELVAKSPGGSVSASDLAAQLPVTHSGAARMIDRILFLLAAHDVLVCRVVGAERRYSPAPVCRFLTRNEHGASLASISALAHDGVIVNTWPYLKDAVLGGGEAFSRAYGMEAFEYAGADERFNKVFNEAMIGHSTLVMDRLLEIYGGFGGLKSVVDVGGGIGITVKMIVDRHPSIRGINFDLPHVIRQAPSYSGRSVIFIYNQFYLCRN</sequence>
<dbReference type="PROSITE" id="PS51683">
    <property type="entry name" value="SAM_OMT_II"/>
    <property type="match status" value="1"/>
</dbReference>
<feature type="non-terminal residue" evidence="7">
    <location>
        <position position="1"/>
    </location>
</feature>
<evidence type="ECO:0008006" key="9">
    <source>
        <dbReference type="Google" id="ProtNLM"/>
    </source>
</evidence>
<dbReference type="InterPro" id="IPR029063">
    <property type="entry name" value="SAM-dependent_MTases_sf"/>
</dbReference>
<proteinExistence type="inferred from homology"/>
<dbReference type="AlphaFoldDB" id="S8BRU7"/>
<dbReference type="GO" id="GO:0005840">
    <property type="term" value="C:ribosome"/>
    <property type="evidence" value="ECO:0007669"/>
    <property type="project" value="InterPro"/>
</dbReference>
<evidence type="ECO:0000256" key="1">
    <source>
        <dbReference type="ARBA" id="ARBA00022603"/>
    </source>
</evidence>
<keyword evidence="1" id="KW-0489">Methyltransferase</keyword>
<gene>
    <name evidence="7" type="ORF">M569_17688</name>
</gene>
<accession>S8BRU7</accession>
<dbReference type="PANTHER" id="PTHR11746">
    <property type="entry name" value="O-METHYLTRANSFERASE"/>
    <property type="match status" value="1"/>
</dbReference>
<feature type="domain" description="O-methyltransferase C-terminal" evidence="5">
    <location>
        <begin position="198"/>
        <end position="300"/>
    </location>
</feature>
<dbReference type="Gene3D" id="1.10.10.10">
    <property type="entry name" value="Winged helix-like DNA-binding domain superfamily/Winged helix DNA-binding domain"/>
    <property type="match status" value="1"/>
</dbReference>
<dbReference type="Pfam" id="PF00891">
    <property type="entry name" value="Methyltransf_2"/>
    <property type="match status" value="1"/>
</dbReference>
<dbReference type="InterPro" id="IPR036390">
    <property type="entry name" value="WH_DNA-bd_sf"/>
</dbReference>
<dbReference type="InterPro" id="IPR002359">
    <property type="entry name" value="Ribosomal_uL6_CS2"/>
</dbReference>
<dbReference type="Gene3D" id="3.40.50.150">
    <property type="entry name" value="Vaccinia Virus protein VP39"/>
    <property type="match status" value="1"/>
</dbReference>
<dbReference type="GO" id="GO:0008171">
    <property type="term" value="F:O-methyltransferase activity"/>
    <property type="evidence" value="ECO:0007669"/>
    <property type="project" value="InterPro"/>
</dbReference>
<comment type="similarity">
    <text evidence="4">Belongs to the class I-like SAM-binding methyltransferase superfamily. Cation-independent O-methyltransferase family. COMT subfamily.</text>
</comment>
<evidence type="ECO:0000256" key="2">
    <source>
        <dbReference type="ARBA" id="ARBA00022679"/>
    </source>
</evidence>
<evidence type="ECO:0000256" key="4">
    <source>
        <dbReference type="ARBA" id="ARBA00034481"/>
    </source>
</evidence>
<dbReference type="OrthoDB" id="10252633at2759"/>
<dbReference type="EMBL" id="AUSU01010609">
    <property type="protein sequence ID" value="EPS57134.1"/>
    <property type="molecule type" value="Genomic_DNA"/>
</dbReference>
<dbReference type="InterPro" id="IPR016461">
    <property type="entry name" value="COMT-like"/>
</dbReference>
<name>S8BRU7_9LAMI</name>
<evidence type="ECO:0000313" key="8">
    <source>
        <dbReference type="Proteomes" id="UP000015453"/>
    </source>
</evidence>
<dbReference type="SUPFAM" id="SSF56053">
    <property type="entry name" value="Ribosomal protein L6"/>
    <property type="match status" value="1"/>
</dbReference>
<dbReference type="Proteomes" id="UP000015453">
    <property type="component" value="Unassembled WGS sequence"/>
</dbReference>
<dbReference type="GO" id="GO:0008757">
    <property type="term" value="F:S-adenosylmethionine-dependent methyltransferase activity"/>
    <property type="evidence" value="ECO:0007669"/>
    <property type="project" value="UniProtKB-ARBA"/>
</dbReference>
<dbReference type="GO" id="GO:0019843">
    <property type="term" value="F:rRNA binding"/>
    <property type="evidence" value="ECO:0007669"/>
    <property type="project" value="InterPro"/>
</dbReference>
<organism evidence="7 8">
    <name type="scientific">Genlisea aurea</name>
    <dbReference type="NCBI Taxonomy" id="192259"/>
    <lineage>
        <taxon>Eukaryota</taxon>
        <taxon>Viridiplantae</taxon>
        <taxon>Streptophyta</taxon>
        <taxon>Embryophyta</taxon>
        <taxon>Tracheophyta</taxon>
        <taxon>Spermatophyta</taxon>
        <taxon>Magnoliopsida</taxon>
        <taxon>eudicotyledons</taxon>
        <taxon>Gunneridae</taxon>
        <taxon>Pentapetalae</taxon>
        <taxon>asterids</taxon>
        <taxon>lamiids</taxon>
        <taxon>Lamiales</taxon>
        <taxon>Lentibulariaceae</taxon>
        <taxon>Genlisea</taxon>
    </lineage>
</organism>
<dbReference type="GO" id="GO:0006412">
    <property type="term" value="P:translation"/>
    <property type="evidence" value="ECO:0007669"/>
    <property type="project" value="InterPro"/>
</dbReference>
<comment type="caution">
    <text evidence="7">The sequence shown here is derived from an EMBL/GenBank/DDBJ whole genome shotgun (WGS) entry which is preliminary data.</text>
</comment>
<dbReference type="InterPro" id="IPR036789">
    <property type="entry name" value="Ribosomal_uL6-like_a/b-dom_sf"/>
</dbReference>
<dbReference type="FunFam" id="1.10.10.10:FF:000357">
    <property type="entry name" value="Caffeic acid 3-O-methyltransferase"/>
    <property type="match status" value="1"/>
</dbReference>
<evidence type="ECO:0000259" key="6">
    <source>
        <dbReference type="Pfam" id="PF08100"/>
    </source>
</evidence>
<protein>
    <recommendedName>
        <fullName evidence="9">O-methyltransferase domain-containing protein</fullName>
    </recommendedName>
</protein>
<reference evidence="7 8" key="1">
    <citation type="journal article" date="2013" name="BMC Genomics">
        <title>The miniature genome of a carnivorous plant Genlisea aurea contains a low number of genes and short non-coding sequences.</title>
        <authorList>
            <person name="Leushkin E.V."/>
            <person name="Sutormin R.A."/>
            <person name="Nabieva E.R."/>
            <person name="Penin A.A."/>
            <person name="Kondrashov A.S."/>
            <person name="Logacheva M.D."/>
        </authorList>
    </citation>
    <scope>NUCLEOTIDE SEQUENCE [LARGE SCALE GENOMIC DNA]</scope>
</reference>
<dbReference type="GO" id="GO:0046983">
    <property type="term" value="F:protein dimerization activity"/>
    <property type="evidence" value="ECO:0007669"/>
    <property type="project" value="InterPro"/>
</dbReference>
<keyword evidence="8" id="KW-1185">Reference proteome</keyword>
<feature type="domain" description="O-methyltransferase dimerisation" evidence="6">
    <location>
        <begin position="88"/>
        <end position="175"/>
    </location>
</feature>
<dbReference type="GO" id="GO:0032259">
    <property type="term" value="P:methylation"/>
    <property type="evidence" value="ECO:0007669"/>
    <property type="project" value="UniProtKB-KW"/>
</dbReference>
<dbReference type="GO" id="GO:0009813">
    <property type="term" value="P:flavonoid biosynthetic process"/>
    <property type="evidence" value="ECO:0007669"/>
    <property type="project" value="UniProtKB-ARBA"/>
</dbReference>
<dbReference type="GO" id="GO:0003735">
    <property type="term" value="F:structural constituent of ribosome"/>
    <property type="evidence" value="ECO:0007669"/>
    <property type="project" value="InterPro"/>
</dbReference>
<keyword evidence="3" id="KW-0949">S-adenosyl-L-methionine</keyword>
<evidence type="ECO:0000313" key="7">
    <source>
        <dbReference type="EMBL" id="EPS57134.1"/>
    </source>
</evidence>
<dbReference type="SUPFAM" id="SSF53335">
    <property type="entry name" value="S-adenosyl-L-methionine-dependent methyltransferases"/>
    <property type="match status" value="1"/>
</dbReference>
<dbReference type="SUPFAM" id="SSF46785">
    <property type="entry name" value="Winged helix' DNA-binding domain"/>
    <property type="match status" value="1"/>
</dbReference>
<evidence type="ECO:0000259" key="5">
    <source>
        <dbReference type="Pfam" id="PF00891"/>
    </source>
</evidence>
<dbReference type="Gene3D" id="3.90.930.12">
    <property type="entry name" value="Ribosomal protein L6, alpha-beta domain"/>
    <property type="match status" value="1"/>
</dbReference>
<dbReference type="InterPro" id="IPR012967">
    <property type="entry name" value="COMT_dimerisation"/>
</dbReference>
<evidence type="ECO:0000256" key="3">
    <source>
        <dbReference type="ARBA" id="ARBA00022691"/>
    </source>
</evidence>
<dbReference type="PROSITE" id="PS00700">
    <property type="entry name" value="RIBOSOMAL_L6_2"/>
    <property type="match status" value="1"/>
</dbReference>